<keyword evidence="2" id="KW-1185">Reference proteome</keyword>
<name>A0A9Q0RXT5_9DIPT</name>
<proteinExistence type="predicted"/>
<gene>
    <name evidence="1" type="ORF">Bhyg_14991</name>
</gene>
<dbReference type="AlphaFoldDB" id="A0A9Q0RXT5"/>
<evidence type="ECO:0000313" key="2">
    <source>
        <dbReference type="Proteomes" id="UP001151699"/>
    </source>
</evidence>
<comment type="caution">
    <text evidence="1">The sequence shown here is derived from an EMBL/GenBank/DDBJ whole genome shotgun (WGS) entry which is preliminary data.</text>
</comment>
<reference evidence="1" key="1">
    <citation type="submission" date="2022-07" db="EMBL/GenBank/DDBJ databases">
        <authorList>
            <person name="Trinca V."/>
            <person name="Uliana J.V.C."/>
            <person name="Torres T.T."/>
            <person name="Ward R.J."/>
            <person name="Monesi N."/>
        </authorList>
    </citation>
    <scope>NUCLEOTIDE SEQUENCE</scope>
    <source>
        <strain evidence="1">HSMRA1968</strain>
        <tissue evidence="1">Whole embryos</tissue>
    </source>
</reference>
<feature type="non-terminal residue" evidence="1">
    <location>
        <position position="84"/>
    </location>
</feature>
<organism evidence="1 2">
    <name type="scientific">Pseudolycoriella hygida</name>
    <dbReference type="NCBI Taxonomy" id="35572"/>
    <lineage>
        <taxon>Eukaryota</taxon>
        <taxon>Metazoa</taxon>
        <taxon>Ecdysozoa</taxon>
        <taxon>Arthropoda</taxon>
        <taxon>Hexapoda</taxon>
        <taxon>Insecta</taxon>
        <taxon>Pterygota</taxon>
        <taxon>Neoptera</taxon>
        <taxon>Endopterygota</taxon>
        <taxon>Diptera</taxon>
        <taxon>Nematocera</taxon>
        <taxon>Sciaroidea</taxon>
        <taxon>Sciaridae</taxon>
        <taxon>Pseudolycoriella</taxon>
    </lineage>
</organism>
<sequence>DTIVLVVECIDQVPENESLDGVVQFENCQDCDSSTFFSDEIDNKQIVDLDSISGHDSAMMEIVLTKHENQMANVFSILTHCRTS</sequence>
<dbReference type="Proteomes" id="UP001151699">
    <property type="component" value="Chromosome C"/>
</dbReference>
<evidence type="ECO:0000313" key="1">
    <source>
        <dbReference type="EMBL" id="KAJ6636401.1"/>
    </source>
</evidence>
<dbReference type="EMBL" id="WJQU01000004">
    <property type="protein sequence ID" value="KAJ6636401.1"/>
    <property type="molecule type" value="Genomic_DNA"/>
</dbReference>
<protein>
    <submittedName>
        <fullName evidence="1">Uncharacterized protein</fullName>
    </submittedName>
</protein>
<accession>A0A9Q0RXT5</accession>